<dbReference type="NCBIfam" id="TIGR00172">
    <property type="entry name" value="maf"/>
    <property type="match status" value="1"/>
</dbReference>
<gene>
    <name evidence="3" type="ORF">BCR37DRAFT_351151</name>
</gene>
<sequence>MLPPYPFIELFPELKGKRIVLCSASPRRKQLLDQVGLQVECITSDFPENIDKDSVTPWEYVSKTATGKALAVYERICDDKKEPSLLIAADTVVLCGHKIMEKPKNQADQLEMLKRLRAEPEGGHRAITAVCIITPDDEMPVAPGYVLKTHVEETTVVFDSELSDDLLLSYVQSGEGLDKAGGYGIQGQGAILIKRILGDHGAVVGLPLNATYRLIQSVLNYDIYAEEINL</sequence>
<dbReference type="GO" id="GO:0047429">
    <property type="term" value="F:nucleoside triphosphate diphosphatase activity"/>
    <property type="evidence" value="ECO:0007669"/>
    <property type="project" value="InterPro"/>
</dbReference>
<organism evidence="3 4">
    <name type="scientific">Protomyces lactucae-debilis</name>
    <dbReference type="NCBI Taxonomy" id="2754530"/>
    <lineage>
        <taxon>Eukaryota</taxon>
        <taxon>Fungi</taxon>
        <taxon>Dikarya</taxon>
        <taxon>Ascomycota</taxon>
        <taxon>Taphrinomycotina</taxon>
        <taxon>Taphrinomycetes</taxon>
        <taxon>Taphrinales</taxon>
        <taxon>Protomycetaceae</taxon>
        <taxon>Protomyces</taxon>
    </lineage>
</organism>
<evidence type="ECO:0000313" key="3">
    <source>
        <dbReference type="EMBL" id="ORY76957.1"/>
    </source>
</evidence>
<keyword evidence="2" id="KW-0378">Hydrolase</keyword>
<proteinExistence type="inferred from homology"/>
<evidence type="ECO:0000256" key="2">
    <source>
        <dbReference type="ARBA" id="ARBA00022801"/>
    </source>
</evidence>
<dbReference type="PANTHER" id="PTHR43213:SF5">
    <property type="entry name" value="BIFUNCTIONAL DTTP_UTP PYROPHOSPHATASE_METHYLTRANSFERASE PROTEIN-RELATED"/>
    <property type="match status" value="1"/>
</dbReference>
<comment type="cofactor">
    <cofactor evidence="1">
        <name>a divalent metal cation</name>
        <dbReference type="ChEBI" id="CHEBI:60240"/>
    </cofactor>
</comment>
<dbReference type="CDD" id="cd00555">
    <property type="entry name" value="Maf"/>
    <property type="match status" value="1"/>
</dbReference>
<dbReference type="InterPro" id="IPR029001">
    <property type="entry name" value="ITPase-like_fam"/>
</dbReference>
<reference evidence="3 4" key="1">
    <citation type="submission" date="2016-07" db="EMBL/GenBank/DDBJ databases">
        <title>Pervasive Adenine N6-methylation of Active Genes in Fungi.</title>
        <authorList>
            <consortium name="DOE Joint Genome Institute"/>
            <person name="Mondo S.J."/>
            <person name="Dannebaum R.O."/>
            <person name="Kuo R.C."/>
            <person name="Labutti K."/>
            <person name="Haridas S."/>
            <person name="Kuo A."/>
            <person name="Salamov A."/>
            <person name="Ahrendt S.R."/>
            <person name="Lipzen A."/>
            <person name="Sullivan W."/>
            <person name="Andreopoulos W.B."/>
            <person name="Clum A."/>
            <person name="Lindquist E."/>
            <person name="Daum C."/>
            <person name="Ramamoorthy G.K."/>
            <person name="Gryganskyi A."/>
            <person name="Culley D."/>
            <person name="Magnuson J.K."/>
            <person name="James T.Y."/>
            <person name="O'Malley M.A."/>
            <person name="Stajich J.E."/>
            <person name="Spatafora J.W."/>
            <person name="Visel A."/>
            <person name="Grigoriev I.V."/>
        </authorList>
    </citation>
    <scope>NUCLEOTIDE SEQUENCE [LARGE SCALE GENOMIC DNA]</scope>
    <source>
        <strain evidence="3 4">12-1054</strain>
    </source>
</reference>
<dbReference type="PANTHER" id="PTHR43213">
    <property type="entry name" value="BIFUNCTIONAL DTTP/UTP PYROPHOSPHATASE/METHYLTRANSFERASE PROTEIN-RELATED"/>
    <property type="match status" value="1"/>
</dbReference>
<dbReference type="PIRSF" id="PIRSF006305">
    <property type="entry name" value="Maf"/>
    <property type="match status" value="1"/>
</dbReference>
<dbReference type="SUPFAM" id="SSF52972">
    <property type="entry name" value="ITPase-like"/>
    <property type="match status" value="1"/>
</dbReference>
<dbReference type="InterPro" id="IPR003697">
    <property type="entry name" value="Maf-like"/>
</dbReference>
<evidence type="ECO:0000313" key="4">
    <source>
        <dbReference type="Proteomes" id="UP000193685"/>
    </source>
</evidence>
<accession>A0A1Y2EZS3</accession>
<dbReference type="HAMAP" id="MF_00528">
    <property type="entry name" value="Maf"/>
    <property type="match status" value="1"/>
</dbReference>
<dbReference type="Gene3D" id="3.90.950.10">
    <property type="match status" value="1"/>
</dbReference>
<dbReference type="AlphaFoldDB" id="A0A1Y2EZS3"/>
<dbReference type="Pfam" id="PF02545">
    <property type="entry name" value="Maf"/>
    <property type="match status" value="1"/>
</dbReference>
<protein>
    <submittedName>
        <fullName evidence="3">Septum formation protein Maf</fullName>
    </submittedName>
</protein>
<comment type="caution">
    <text evidence="3">The sequence shown here is derived from an EMBL/GenBank/DDBJ whole genome shotgun (WGS) entry which is preliminary data.</text>
</comment>
<name>A0A1Y2EZS3_PROLT</name>
<dbReference type="EMBL" id="MCFI01000021">
    <property type="protein sequence ID" value="ORY76957.1"/>
    <property type="molecule type" value="Genomic_DNA"/>
</dbReference>
<dbReference type="GeneID" id="63784651"/>
<dbReference type="RefSeq" id="XP_040722797.1">
    <property type="nucleotide sequence ID" value="XM_040868052.1"/>
</dbReference>
<evidence type="ECO:0000256" key="1">
    <source>
        <dbReference type="ARBA" id="ARBA00001968"/>
    </source>
</evidence>
<dbReference type="OMA" id="VIGCDSV"/>
<dbReference type="Proteomes" id="UP000193685">
    <property type="component" value="Unassembled WGS sequence"/>
</dbReference>
<keyword evidence="4" id="KW-1185">Reference proteome</keyword>
<dbReference type="STRING" id="56484.A0A1Y2EZS3"/>
<dbReference type="OrthoDB" id="10267058at2759"/>